<dbReference type="Pfam" id="PF21467">
    <property type="entry name" value="BetaGal_gal-bd"/>
    <property type="match status" value="1"/>
</dbReference>
<accession>A0AAJ5W9G4</accession>
<dbReference type="GO" id="GO:0004565">
    <property type="term" value="F:beta-galactosidase activity"/>
    <property type="evidence" value="ECO:0007669"/>
    <property type="project" value="InterPro"/>
</dbReference>
<dbReference type="InterPro" id="IPR026283">
    <property type="entry name" value="B-gal_1-like"/>
</dbReference>
<evidence type="ECO:0000259" key="7">
    <source>
        <dbReference type="Pfam" id="PF01301"/>
    </source>
</evidence>
<feature type="domain" description="Beta-galactosidase galactose-binding" evidence="9">
    <location>
        <begin position="525"/>
        <end position="580"/>
    </location>
</feature>
<dbReference type="PIRSF" id="PIRSF006336">
    <property type="entry name" value="B-gal"/>
    <property type="match status" value="1"/>
</dbReference>
<evidence type="ECO:0000259" key="9">
    <source>
        <dbReference type="Pfam" id="PF21467"/>
    </source>
</evidence>
<evidence type="ECO:0000313" key="10">
    <source>
        <dbReference type="EMBL" id="WEK19540.1"/>
    </source>
</evidence>
<dbReference type="SUPFAM" id="SSF49785">
    <property type="entry name" value="Galactose-binding domain-like"/>
    <property type="match status" value="1"/>
</dbReference>
<evidence type="ECO:0000256" key="1">
    <source>
        <dbReference type="ARBA" id="ARBA00009809"/>
    </source>
</evidence>
<dbReference type="InterPro" id="IPR008979">
    <property type="entry name" value="Galactose-bd-like_sf"/>
</dbReference>
<evidence type="ECO:0000313" key="11">
    <source>
        <dbReference type="Proteomes" id="UP001214530"/>
    </source>
</evidence>
<evidence type="ECO:0000256" key="5">
    <source>
        <dbReference type="RuleBase" id="RU003679"/>
    </source>
</evidence>
<comment type="similarity">
    <text evidence="1 5">Belongs to the glycosyl hydrolase 35 family.</text>
</comment>
<name>A0AAJ5W9G4_9SPHI</name>
<dbReference type="InterPro" id="IPR017853">
    <property type="entry name" value="GH"/>
</dbReference>
<reference evidence="10" key="1">
    <citation type="submission" date="2023-03" db="EMBL/GenBank/DDBJ databases">
        <title>Andean soil-derived lignocellulolytic bacterial consortium as a source of novel taxa and putative plastic-active enzymes.</title>
        <authorList>
            <person name="Diaz-Garcia L."/>
            <person name="Chuvochina M."/>
            <person name="Feuerriegel G."/>
            <person name="Bunk B."/>
            <person name="Sproer C."/>
            <person name="Streit W.R."/>
            <person name="Rodriguez L.M."/>
            <person name="Overmann J."/>
            <person name="Jimenez D.J."/>
        </authorList>
    </citation>
    <scope>NUCLEOTIDE SEQUENCE</scope>
    <source>
        <strain evidence="10">MAG 3858</strain>
    </source>
</reference>
<dbReference type="Proteomes" id="UP001214530">
    <property type="component" value="Chromosome"/>
</dbReference>
<dbReference type="InterPro" id="IPR048912">
    <property type="entry name" value="BetaGal1-like_ABD1"/>
</dbReference>
<proteinExistence type="inferred from homology"/>
<dbReference type="SUPFAM" id="SSF51445">
    <property type="entry name" value="(Trans)glycosidases"/>
    <property type="match status" value="1"/>
</dbReference>
<sequence length="608" mass="69209">MKTKLLLLMSLCFSLSVFSQQAKHTFALGENDFLLDGKPFQIISGEMHYPRVPRAAWRDRMKMAKAMGLNTIGTYVFWNLHEPEKGKFDFSGNNDIAEFVRAAKEEGLWVILRPSPYVCAEWEFGGYPYWLQNEKGLVVRSKEKQYLYEYKKYIDEVGKQLAPLQINHGGNILMVQVENEYGSYAADKAYLDINRKLFIDAGFDGLLYTCDPENDIKGGYLPGLLPAINGQDDPTKVKSLIDKYHNGKGPYFIAEWYPAWFDWWGTPHHTVPAEKYTEKLDRVLAAGMSINMYMFHGGTTRGFMNGANYKDISPYEPQTSSYDYDAPLDEAGNPTDKYKQFRAVIEKHLPKGEQLPPVPDKKTVMEIKPFRLNESISLFSNLPKPVKSEKPLSFEDLNQDYGYMLYRTKISGGKKGLLQIKQLRDYALIFVNQKRVGILDRRFNKDSLELQLPDGEVQLDIFIENMGRVNFGKYLLDNKKGITEKVLFAGEEVKNWLMYSLPFNNIDTLTAKGASGELGAGPVIQKGTFTVSKPADTYLDMSDWGKGVVWLNGHSLGKFWSIGPQQTVYVPKEWLRVGKNEVSVLELTKPQQNLLKGISTPILNTLKD</sequence>
<dbReference type="FunFam" id="2.60.120.260:FF:000049">
    <property type="entry name" value="Beta-galactosidase"/>
    <property type="match status" value="1"/>
</dbReference>
<evidence type="ECO:0000256" key="6">
    <source>
        <dbReference type="SAM" id="SignalP"/>
    </source>
</evidence>
<feature type="signal peptide" evidence="6">
    <location>
        <begin position="1"/>
        <end position="22"/>
    </location>
</feature>
<keyword evidence="3" id="KW-0326">Glycosidase</keyword>
<protein>
    <submittedName>
        <fullName evidence="10">Beta-galactosidase</fullName>
    </submittedName>
</protein>
<dbReference type="GO" id="GO:0005975">
    <property type="term" value="P:carbohydrate metabolic process"/>
    <property type="evidence" value="ECO:0007669"/>
    <property type="project" value="InterPro"/>
</dbReference>
<evidence type="ECO:0000259" key="8">
    <source>
        <dbReference type="Pfam" id="PF21317"/>
    </source>
</evidence>
<dbReference type="AlphaFoldDB" id="A0AAJ5W9G4"/>
<keyword evidence="6" id="KW-0732">Signal</keyword>
<feature type="active site" description="Nucleophile" evidence="4">
    <location>
        <position position="255"/>
    </location>
</feature>
<dbReference type="InterPro" id="IPR031330">
    <property type="entry name" value="Gly_Hdrlase_35_cat"/>
</dbReference>
<dbReference type="Pfam" id="PF01301">
    <property type="entry name" value="Glyco_hydro_35"/>
    <property type="match status" value="1"/>
</dbReference>
<dbReference type="Pfam" id="PF21317">
    <property type="entry name" value="BetaGal_ABD_1"/>
    <property type="match status" value="1"/>
</dbReference>
<dbReference type="InterPro" id="IPR048913">
    <property type="entry name" value="BetaGal_gal-bd"/>
</dbReference>
<evidence type="ECO:0000256" key="4">
    <source>
        <dbReference type="PIRSR" id="PIRSR006336-1"/>
    </source>
</evidence>
<evidence type="ECO:0000256" key="2">
    <source>
        <dbReference type="ARBA" id="ARBA00022801"/>
    </source>
</evidence>
<dbReference type="InterPro" id="IPR001944">
    <property type="entry name" value="Glycoside_Hdrlase_35"/>
</dbReference>
<gene>
    <name evidence="10" type="ORF">P0Y49_22470</name>
</gene>
<feature type="active site" description="Proton donor" evidence="4">
    <location>
        <position position="180"/>
    </location>
</feature>
<feature type="domain" description="Beta-galactosidase 1-like first all-beta" evidence="8">
    <location>
        <begin position="391"/>
        <end position="501"/>
    </location>
</feature>
<dbReference type="Gene3D" id="3.20.20.80">
    <property type="entry name" value="Glycosidases"/>
    <property type="match status" value="1"/>
</dbReference>
<organism evidence="10 11">
    <name type="scientific">Candidatus Pedobacter colombiensis</name>
    <dbReference type="NCBI Taxonomy" id="3121371"/>
    <lineage>
        <taxon>Bacteria</taxon>
        <taxon>Pseudomonadati</taxon>
        <taxon>Bacteroidota</taxon>
        <taxon>Sphingobacteriia</taxon>
        <taxon>Sphingobacteriales</taxon>
        <taxon>Sphingobacteriaceae</taxon>
        <taxon>Pedobacter</taxon>
    </lineage>
</organism>
<evidence type="ECO:0000256" key="3">
    <source>
        <dbReference type="ARBA" id="ARBA00023295"/>
    </source>
</evidence>
<feature type="domain" description="Glycoside hydrolase 35 catalytic" evidence="7">
    <location>
        <begin position="33"/>
        <end position="347"/>
    </location>
</feature>
<dbReference type="PRINTS" id="PR00742">
    <property type="entry name" value="GLHYDRLASE35"/>
</dbReference>
<keyword evidence="2" id="KW-0378">Hydrolase</keyword>
<dbReference type="PANTHER" id="PTHR23421">
    <property type="entry name" value="BETA-GALACTOSIDASE RELATED"/>
    <property type="match status" value="1"/>
</dbReference>
<feature type="chain" id="PRO_5042481135" evidence="6">
    <location>
        <begin position="23"/>
        <end position="608"/>
    </location>
</feature>
<dbReference type="Gene3D" id="2.60.120.260">
    <property type="entry name" value="Galactose-binding domain-like"/>
    <property type="match status" value="2"/>
</dbReference>
<dbReference type="EMBL" id="CP119313">
    <property type="protein sequence ID" value="WEK19540.1"/>
    <property type="molecule type" value="Genomic_DNA"/>
</dbReference>